<dbReference type="Pfam" id="PF07690">
    <property type="entry name" value="MFS_1"/>
    <property type="match status" value="1"/>
</dbReference>
<feature type="transmembrane region" description="Helical" evidence="8">
    <location>
        <begin position="513"/>
        <end position="532"/>
    </location>
</feature>
<keyword evidence="4 8" id="KW-1133">Transmembrane helix</keyword>
<evidence type="ECO:0000256" key="5">
    <source>
        <dbReference type="ARBA" id="ARBA00023136"/>
    </source>
</evidence>
<keyword evidence="6" id="KW-0046">Antibiotic resistance</keyword>
<evidence type="ECO:0000313" key="11">
    <source>
        <dbReference type="Proteomes" id="UP001596174"/>
    </source>
</evidence>
<dbReference type="RefSeq" id="WP_380584844.1">
    <property type="nucleotide sequence ID" value="NZ_JBHSQJ010000075.1"/>
</dbReference>
<dbReference type="InterPro" id="IPR011701">
    <property type="entry name" value="MFS"/>
</dbReference>
<keyword evidence="2" id="KW-0813">Transport</keyword>
<feature type="transmembrane region" description="Helical" evidence="8">
    <location>
        <begin position="486"/>
        <end position="507"/>
    </location>
</feature>
<feature type="region of interest" description="Disordered" evidence="7">
    <location>
        <begin position="538"/>
        <end position="576"/>
    </location>
</feature>
<feature type="transmembrane region" description="Helical" evidence="8">
    <location>
        <begin position="92"/>
        <end position="112"/>
    </location>
</feature>
<dbReference type="PANTHER" id="PTHR42718">
    <property type="entry name" value="MAJOR FACILITATOR SUPERFAMILY MULTIDRUG TRANSPORTER MFSC"/>
    <property type="match status" value="1"/>
</dbReference>
<gene>
    <name evidence="10" type="ORF">ACFP3V_18655</name>
</gene>
<feature type="transmembrane region" description="Helical" evidence="8">
    <location>
        <begin position="156"/>
        <end position="181"/>
    </location>
</feature>
<evidence type="ECO:0000313" key="10">
    <source>
        <dbReference type="EMBL" id="MFC5909230.1"/>
    </source>
</evidence>
<organism evidence="10 11">
    <name type="scientific">Streptacidiphilus monticola</name>
    <dbReference type="NCBI Taxonomy" id="2161674"/>
    <lineage>
        <taxon>Bacteria</taxon>
        <taxon>Bacillati</taxon>
        <taxon>Actinomycetota</taxon>
        <taxon>Actinomycetes</taxon>
        <taxon>Kitasatosporales</taxon>
        <taxon>Streptomycetaceae</taxon>
        <taxon>Streptacidiphilus</taxon>
    </lineage>
</organism>
<comment type="caution">
    <text evidence="10">The sequence shown here is derived from an EMBL/GenBank/DDBJ whole genome shotgun (WGS) entry which is preliminary data.</text>
</comment>
<evidence type="ECO:0000259" key="9">
    <source>
        <dbReference type="PROSITE" id="PS50850"/>
    </source>
</evidence>
<reference evidence="11" key="1">
    <citation type="journal article" date="2019" name="Int. J. Syst. Evol. Microbiol.">
        <title>The Global Catalogue of Microorganisms (GCM) 10K type strain sequencing project: providing services to taxonomists for standard genome sequencing and annotation.</title>
        <authorList>
            <consortium name="The Broad Institute Genomics Platform"/>
            <consortium name="The Broad Institute Genome Sequencing Center for Infectious Disease"/>
            <person name="Wu L."/>
            <person name="Ma J."/>
        </authorList>
    </citation>
    <scope>NUCLEOTIDE SEQUENCE [LARGE SCALE GENOMIC DNA]</scope>
    <source>
        <strain evidence="11">JCM 4816</strain>
    </source>
</reference>
<dbReference type="EMBL" id="JBHSQJ010000075">
    <property type="protein sequence ID" value="MFC5909230.1"/>
    <property type="molecule type" value="Genomic_DNA"/>
</dbReference>
<feature type="transmembrane region" description="Helical" evidence="8">
    <location>
        <begin position="318"/>
        <end position="338"/>
    </location>
</feature>
<sequence length="576" mass="58980">MRILRGRRAARPLTGRFGLIRSMDVQGDLHDGTSVGADGGAEPGNSASRGITMPVVVPSGEHRNTLLGGRASVESAGAGPGLFASEHRATTVTFVVVMFLTGFAALAVVPSLPTAAKALNGVPLFPLVAGCFVAAGLLGGGLGGQWADRAGARRPLALGMVLSVLALLVSASSLSIWQLAVGRFLDGLASGMVAVSVTTVIGQAYPERLQPRMLAMMSASWIVPSLVGPPIAGLVVQFWSWRAVFYGLAVLTVLPALVLVRVLRSRSKAGSSTAKCGMSPDGASVEARAGRPPLFGAAMLSLGAALGQYGVSSWDRRHLAFLLAGVGLLAGFASRLLPPGTWRSARGLPTAVLLRGLSSGTYFTLEALVPLMLVTERRVPAVVVSVAFTACALLWAGASWIQGRLLQDVSRHRLVMAGALILATAAACAAVGCSRSAPALMAEAAMPLSAVGMGLLDPCVTVLSLKHSPPERRGHTSGALQTNKNLGQVVVLGLASAVVNISAPAGVRTLGGYGLAFALLLAPPLLISVLAARARGDRAEPDRAGGELSGELLRQDPGATGAGQADAGTEPRRCLR</sequence>
<dbReference type="InterPro" id="IPR036259">
    <property type="entry name" value="MFS_trans_sf"/>
</dbReference>
<feature type="transmembrane region" description="Helical" evidence="8">
    <location>
        <begin position="379"/>
        <end position="401"/>
    </location>
</feature>
<dbReference type="Gene3D" id="1.20.1250.20">
    <property type="entry name" value="MFS general substrate transporter like domains"/>
    <property type="match status" value="1"/>
</dbReference>
<feature type="transmembrane region" description="Helical" evidence="8">
    <location>
        <begin position="413"/>
        <end position="432"/>
    </location>
</feature>
<accession>A0ABW1G3B8</accession>
<feature type="transmembrane region" description="Helical" evidence="8">
    <location>
        <begin position="187"/>
        <end position="206"/>
    </location>
</feature>
<evidence type="ECO:0000256" key="3">
    <source>
        <dbReference type="ARBA" id="ARBA00022692"/>
    </source>
</evidence>
<feature type="transmembrane region" description="Helical" evidence="8">
    <location>
        <begin position="124"/>
        <end position="144"/>
    </location>
</feature>
<evidence type="ECO:0000256" key="4">
    <source>
        <dbReference type="ARBA" id="ARBA00022989"/>
    </source>
</evidence>
<keyword evidence="3 8" id="KW-0812">Transmembrane</keyword>
<comment type="subcellular location">
    <subcellularLocation>
        <location evidence="1">Cell membrane</location>
        <topology evidence="1">Multi-pass membrane protein</topology>
    </subcellularLocation>
</comment>
<evidence type="ECO:0000256" key="8">
    <source>
        <dbReference type="SAM" id="Phobius"/>
    </source>
</evidence>
<evidence type="ECO:0000256" key="6">
    <source>
        <dbReference type="ARBA" id="ARBA00023251"/>
    </source>
</evidence>
<proteinExistence type="predicted"/>
<feature type="transmembrane region" description="Helical" evidence="8">
    <location>
        <begin position="350"/>
        <end position="373"/>
    </location>
</feature>
<protein>
    <submittedName>
        <fullName evidence="10">MFS transporter</fullName>
    </submittedName>
</protein>
<name>A0ABW1G3B8_9ACTN</name>
<dbReference type="InterPro" id="IPR020846">
    <property type="entry name" value="MFS_dom"/>
</dbReference>
<dbReference type="Proteomes" id="UP001596174">
    <property type="component" value="Unassembled WGS sequence"/>
</dbReference>
<feature type="transmembrane region" description="Helical" evidence="8">
    <location>
        <begin position="245"/>
        <end position="263"/>
    </location>
</feature>
<evidence type="ECO:0000256" key="2">
    <source>
        <dbReference type="ARBA" id="ARBA00022448"/>
    </source>
</evidence>
<dbReference type="SUPFAM" id="SSF103473">
    <property type="entry name" value="MFS general substrate transporter"/>
    <property type="match status" value="1"/>
</dbReference>
<feature type="compositionally biased region" description="Low complexity" evidence="7">
    <location>
        <begin position="555"/>
        <end position="568"/>
    </location>
</feature>
<feature type="domain" description="Major facilitator superfamily (MFS) profile" evidence="9">
    <location>
        <begin position="90"/>
        <end position="535"/>
    </location>
</feature>
<dbReference type="PROSITE" id="PS50850">
    <property type="entry name" value="MFS"/>
    <property type="match status" value="1"/>
</dbReference>
<evidence type="ECO:0000256" key="7">
    <source>
        <dbReference type="SAM" id="MobiDB-lite"/>
    </source>
</evidence>
<keyword evidence="11" id="KW-1185">Reference proteome</keyword>
<feature type="region of interest" description="Disordered" evidence="7">
    <location>
        <begin position="31"/>
        <end position="52"/>
    </location>
</feature>
<feature type="transmembrane region" description="Helical" evidence="8">
    <location>
        <begin position="218"/>
        <end position="239"/>
    </location>
</feature>
<evidence type="ECO:0000256" key="1">
    <source>
        <dbReference type="ARBA" id="ARBA00004651"/>
    </source>
</evidence>
<dbReference type="PANTHER" id="PTHR42718:SF9">
    <property type="entry name" value="MAJOR FACILITATOR SUPERFAMILY MULTIDRUG TRANSPORTER MFSC"/>
    <property type="match status" value="1"/>
</dbReference>
<keyword evidence="5 8" id="KW-0472">Membrane</keyword>